<evidence type="ECO:0000313" key="2">
    <source>
        <dbReference type="EMBL" id="EFV95673.1"/>
    </source>
</evidence>
<comment type="caution">
    <text evidence="2">The sequence shown here is derived from an EMBL/GenBank/DDBJ whole genome shotgun (WGS) entry which is preliminary data.</text>
</comment>
<feature type="region of interest" description="Disordered" evidence="1">
    <location>
        <begin position="1"/>
        <end position="76"/>
    </location>
</feature>
<proteinExistence type="predicted"/>
<reference evidence="2 3" key="1">
    <citation type="submission" date="2010-12" db="EMBL/GenBank/DDBJ databases">
        <authorList>
            <person name="Muzny D."/>
            <person name="Qin X."/>
            <person name="Deng J."/>
            <person name="Jiang H."/>
            <person name="Liu Y."/>
            <person name="Qu J."/>
            <person name="Song X.-Z."/>
            <person name="Zhang L."/>
            <person name="Thornton R."/>
            <person name="Coyle M."/>
            <person name="Francisco L."/>
            <person name="Jackson L."/>
            <person name="Javaid M."/>
            <person name="Korchina V."/>
            <person name="Kovar C."/>
            <person name="Mata R."/>
            <person name="Mathew T."/>
            <person name="Ngo R."/>
            <person name="Nguyen L."/>
            <person name="Nguyen N."/>
            <person name="Okwuonu G."/>
            <person name="Ongeri F."/>
            <person name="Pham C."/>
            <person name="Simmons D."/>
            <person name="Wilczek-Boney K."/>
            <person name="Hale W."/>
            <person name="Jakkamsetti A."/>
            <person name="Pham P."/>
            <person name="Ruth R."/>
            <person name="San Lucas F."/>
            <person name="Warren J."/>
            <person name="Zhang J."/>
            <person name="Zhao Z."/>
            <person name="Zhou C."/>
            <person name="Zhu D."/>
            <person name="Lee S."/>
            <person name="Bess C."/>
            <person name="Blankenburg K."/>
            <person name="Forbes L."/>
            <person name="Fu Q."/>
            <person name="Gubbala S."/>
            <person name="Hirani K."/>
            <person name="Jayaseelan J.C."/>
            <person name="Lara F."/>
            <person name="Munidasa M."/>
            <person name="Palculict T."/>
            <person name="Patil S."/>
            <person name="Pu L.-L."/>
            <person name="Saada N."/>
            <person name="Tang L."/>
            <person name="Weissenberger G."/>
            <person name="Zhu Y."/>
            <person name="Hemphill L."/>
            <person name="Shang Y."/>
            <person name="Youmans B."/>
            <person name="Ayvaz T."/>
            <person name="Ross M."/>
            <person name="Santibanez J."/>
            <person name="Aqrawi P."/>
            <person name="Gross S."/>
            <person name="Joshi V."/>
            <person name="Fowler G."/>
            <person name="Nazareth L."/>
            <person name="Reid J."/>
            <person name="Worley K."/>
            <person name="Petrosino J."/>
            <person name="Highlander S."/>
            <person name="Gibbs R."/>
        </authorList>
    </citation>
    <scope>NUCLEOTIDE SEQUENCE [LARGE SCALE GENOMIC DNA]</scope>
    <source>
        <strain evidence="2 3">ATCC 51599</strain>
    </source>
</reference>
<sequence length="76" mass="8509">MRSRLAMRLTPSPTRHPDLRSPSGKGCRAPTTEGRTCVRKHARRAACRMTQGKTSGIDTESAGHLRRRRRETGPLK</sequence>
<feature type="compositionally biased region" description="Basic residues" evidence="1">
    <location>
        <begin position="37"/>
        <end position="46"/>
    </location>
</feature>
<dbReference type="AlphaFoldDB" id="E7RV69"/>
<keyword evidence="3" id="KW-1185">Reference proteome</keyword>
<evidence type="ECO:0000256" key="1">
    <source>
        <dbReference type="SAM" id="MobiDB-lite"/>
    </source>
</evidence>
<gene>
    <name evidence="2" type="ORF">HMPREF0551_0581</name>
</gene>
<dbReference type="EMBL" id="AEQP01000002">
    <property type="protein sequence ID" value="EFV95673.1"/>
    <property type="molecule type" value="Genomic_DNA"/>
</dbReference>
<protein>
    <submittedName>
        <fullName evidence="2">Uncharacterized protein</fullName>
    </submittedName>
</protein>
<dbReference type="Proteomes" id="UP000011021">
    <property type="component" value="Unassembled WGS sequence"/>
</dbReference>
<evidence type="ECO:0000313" key="3">
    <source>
        <dbReference type="Proteomes" id="UP000011021"/>
    </source>
</evidence>
<organism evidence="2 3">
    <name type="scientific">Lautropia mirabilis ATCC 51599</name>
    <dbReference type="NCBI Taxonomy" id="887898"/>
    <lineage>
        <taxon>Bacteria</taxon>
        <taxon>Pseudomonadati</taxon>
        <taxon>Pseudomonadota</taxon>
        <taxon>Betaproteobacteria</taxon>
        <taxon>Burkholderiales</taxon>
        <taxon>Burkholderiaceae</taxon>
        <taxon>Lautropia</taxon>
    </lineage>
</organism>
<accession>E7RV69</accession>
<dbReference type="HOGENOM" id="CLU_2649980_0_0_4"/>
<name>E7RV69_9BURK</name>